<feature type="non-terminal residue" evidence="8">
    <location>
        <position position="1"/>
    </location>
</feature>
<comment type="similarity">
    <text evidence="2">Belongs to the glycosyl hydrolase 51 family.</text>
</comment>
<dbReference type="InterPro" id="IPR017853">
    <property type="entry name" value="GH"/>
</dbReference>
<comment type="catalytic activity">
    <reaction evidence="1">
        <text>Hydrolysis of terminal non-reducing alpha-L-arabinofuranoside residues in alpha-L-arabinosides.</text>
        <dbReference type="EC" id="3.2.1.55"/>
    </reaction>
</comment>
<keyword evidence="4" id="KW-0378">Hydrolase</keyword>
<proteinExistence type="inferred from homology"/>
<dbReference type="Pfam" id="PF06964">
    <property type="entry name" value="Alpha-L-AF_C"/>
    <property type="match status" value="1"/>
</dbReference>
<organism evidence="8">
    <name type="scientific">marine sediment metagenome</name>
    <dbReference type="NCBI Taxonomy" id="412755"/>
    <lineage>
        <taxon>unclassified sequences</taxon>
        <taxon>metagenomes</taxon>
        <taxon>ecological metagenomes</taxon>
    </lineage>
</organism>
<dbReference type="PANTHER" id="PTHR43576:SF2">
    <property type="entry name" value="INTRACELLULAR EXO-ALPHA-L-ARABINOFURANOSIDASE 2"/>
    <property type="match status" value="1"/>
</dbReference>
<dbReference type="PANTHER" id="PTHR43576">
    <property type="entry name" value="ALPHA-L-ARABINOFURANOSIDASE C-RELATED"/>
    <property type="match status" value="1"/>
</dbReference>
<protein>
    <recommendedName>
        <fullName evidence="3">non-reducing end alpha-L-arabinofuranosidase</fullName>
        <ecNumber evidence="3">3.2.1.55</ecNumber>
    </recommendedName>
</protein>
<keyword evidence="5" id="KW-0119">Carbohydrate metabolism</keyword>
<evidence type="ECO:0000256" key="1">
    <source>
        <dbReference type="ARBA" id="ARBA00001462"/>
    </source>
</evidence>
<feature type="non-terminal residue" evidence="8">
    <location>
        <position position="298"/>
    </location>
</feature>
<evidence type="ECO:0000259" key="7">
    <source>
        <dbReference type="SMART" id="SM00813"/>
    </source>
</evidence>
<evidence type="ECO:0000256" key="5">
    <source>
        <dbReference type="ARBA" id="ARBA00023277"/>
    </source>
</evidence>
<dbReference type="GO" id="GO:0000272">
    <property type="term" value="P:polysaccharide catabolic process"/>
    <property type="evidence" value="ECO:0007669"/>
    <property type="project" value="TreeGrafter"/>
</dbReference>
<evidence type="ECO:0000313" key="8">
    <source>
        <dbReference type="EMBL" id="GAG80280.1"/>
    </source>
</evidence>
<dbReference type="InterPro" id="IPR055235">
    <property type="entry name" value="ASD1_cat"/>
</dbReference>
<dbReference type="AlphaFoldDB" id="X1ACS7"/>
<comment type="caution">
    <text evidence="8">The sequence shown here is derived from an EMBL/GenBank/DDBJ whole genome shotgun (WGS) entry which is preliminary data.</text>
</comment>
<dbReference type="Pfam" id="PF22848">
    <property type="entry name" value="ASD1_dom"/>
    <property type="match status" value="1"/>
</dbReference>
<evidence type="ECO:0000256" key="2">
    <source>
        <dbReference type="ARBA" id="ARBA00007186"/>
    </source>
</evidence>
<dbReference type="SUPFAM" id="SSF51445">
    <property type="entry name" value="(Trans)glycosidases"/>
    <property type="match status" value="1"/>
</dbReference>
<dbReference type="InterPro" id="IPR010720">
    <property type="entry name" value="Alpha-L-AF_C"/>
</dbReference>
<evidence type="ECO:0000256" key="3">
    <source>
        <dbReference type="ARBA" id="ARBA00012670"/>
    </source>
</evidence>
<keyword evidence="6" id="KW-0326">Glycosidase</keyword>
<sequence>TGLGSVEQTAEEVKYANGSTDTKLGAMRAKNGATEPFKVKFWCVGNEMYGNWQLGNMPLEEYVLKHNECADAMKKADPTIELVAVGNVGRWDEMMMDKCADHMDLISEHFYCQERPGLMGHIAWPSEHIKRISDAHRRYRREIESLKGKDIRIAMDEWNFWYGRHVFGELGTRYFLKDGLGIAKGLHEYYRNSDIIYMANYAQTVNVIGCIKTSKTAAEFETTGLVLTLYRKEYGSVPVEVSGKPLPLDVAAALSADGKKFTMSIINPTEQEMKMPLEIKNVELTGKGKMWIMTGDDP</sequence>
<accession>X1ACS7</accession>
<evidence type="ECO:0000256" key="6">
    <source>
        <dbReference type="ARBA" id="ARBA00023295"/>
    </source>
</evidence>
<feature type="domain" description="Alpha-L-arabinofuranosidase C-terminal" evidence="7">
    <location>
        <begin position="156"/>
        <end position="298"/>
    </location>
</feature>
<dbReference type="SMART" id="SM00813">
    <property type="entry name" value="Alpha-L-AF_C"/>
    <property type="match status" value="1"/>
</dbReference>
<dbReference type="EMBL" id="BART01017654">
    <property type="protein sequence ID" value="GAG80280.1"/>
    <property type="molecule type" value="Genomic_DNA"/>
</dbReference>
<evidence type="ECO:0000256" key="4">
    <source>
        <dbReference type="ARBA" id="ARBA00022801"/>
    </source>
</evidence>
<gene>
    <name evidence="8" type="ORF">S01H4_33521</name>
</gene>
<dbReference type="GO" id="GO:0046556">
    <property type="term" value="F:alpha-L-arabinofuranosidase activity"/>
    <property type="evidence" value="ECO:0007669"/>
    <property type="project" value="UniProtKB-EC"/>
</dbReference>
<dbReference type="EC" id="3.2.1.55" evidence="3"/>
<reference evidence="8" key="1">
    <citation type="journal article" date="2014" name="Front. Microbiol.">
        <title>High frequency of phylogenetically diverse reductive dehalogenase-homologous genes in deep subseafloor sedimentary metagenomes.</title>
        <authorList>
            <person name="Kawai M."/>
            <person name="Futagami T."/>
            <person name="Toyoda A."/>
            <person name="Takaki Y."/>
            <person name="Nishi S."/>
            <person name="Hori S."/>
            <person name="Arai W."/>
            <person name="Tsubouchi T."/>
            <person name="Morono Y."/>
            <person name="Uchiyama I."/>
            <person name="Ito T."/>
            <person name="Fujiyama A."/>
            <person name="Inagaki F."/>
            <person name="Takami H."/>
        </authorList>
    </citation>
    <scope>NUCLEOTIDE SEQUENCE</scope>
    <source>
        <strain evidence="8">Expedition CK06-06</strain>
    </source>
</reference>
<dbReference type="GO" id="GO:0046373">
    <property type="term" value="P:L-arabinose metabolic process"/>
    <property type="evidence" value="ECO:0007669"/>
    <property type="project" value="InterPro"/>
</dbReference>
<name>X1ACS7_9ZZZZ</name>
<dbReference type="Gene3D" id="3.20.20.80">
    <property type="entry name" value="Glycosidases"/>
    <property type="match status" value="1"/>
</dbReference>